<protein>
    <submittedName>
        <fullName evidence="2">Cytochrome c oxidase cbb3-type subunit 4</fullName>
    </submittedName>
</protein>
<proteinExistence type="predicted"/>
<dbReference type="OrthoDB" id="9801588at2"/>
<reference evidence="2 3" key="1">
    <citation type="submission" date="2016-10" db="EMBL/GenBank/DDBJ databases">
        <authorList>
            <person name="de Groot N.N."/>
        </authorList>
    </citation>
    <scope>NUCLEOTIDE SEQUENCE [LARGE SCALE GENOMIC DNA]</scope>
    <source>
        <strain evidence="2 3">DSM 22220</strain>
    </source>
</reference>
<dbReference type="Proteomes" id="UP000199344">
    <property type="component" value="Unassembled WGS sequence"/>
</dbReference>
<organism evidence="2 3">
    <name type="scientific">Paracoccus isoporae</name>
    <dbReference type="NCBI Taxonomy" id="591205"/>
    <lineage>
        <taxon>Bacteria</taxon>
        <taxon>Pseudomonadati</taxon>
        <taxon>Pseudomonadota</taxon>
        <taxon>Alphaproteobacteria</taxon>
        <taxon>Rhodobacterales</taxon>
        <taxon>Paracoccaceae</taxon>
        <taxon>Paracoccus</taxon>
    </lineage>
</organism>
<name>A0A1G7BMF8_9RHOB</name>
<dbReference type="InterPro" id="IPR008621">
    <property type="entry name" value="Cbb3-typ_cyt_oxidase_comp"/>
</dbReference>
<dbReference type="RefSeq" id="WP_090523466.1">
    <property type="nucleotide sequence ID" value="NZ_FNAH01000005.1"/>
</dbReference>
<evidence type="ECO:0000256" key="1">
    <source>
        <dbReference type="SAM" id="Phobius"/>
    </source>
</evidence>
<evidence type="ECO:0000313" key="2">
    <source>
        <dbReference type="EMBL" id="SDE28298.1"/>
    </source>
</evidence>
<dbReference type="AlphaFoldDB" id="A0A1G7BMF8"/>
<feature type="transmembrane region" description="Helical" evidence="1">
    <location>
        <begin position="14"/>
        <end position="31"/>
    </location>
</feature>
<gene>
    <name evidence="2" type="ORF">SAMN05421538_105145</name>
</gene>
<keyword evidence="1" id="KW-1133">Transmembrane helix</keyword>
<evidence type="ECO:0000313" key="3">
    <source>
        <dbReference type="Proteomes" id="UP000199344"/>
    </source>
</evidence>
<sequence>MDTYGLMRQFADSWALLGLCLIFLGVLVWVWRPGARKAHDAAAASIFRNETRPAGAGRDVRERG</sequence>
<dbReference type="STRING" id="591205.SAMN05421538_105145"/>
<dbReference type="EMBL" id="FNAH01000005">
    <property type="protein sequence ID" value="SDE28298.1"/>
    <property type="molecule type" value="Genomic_DNA"/>
</dbReference>
<keyword evidence="3" id="KW-1185">Reference proteome</keyword>
<accession>A0A1G7BMF8</accession>
<dbReference type="CDD" id="cd01324">
    <property type="entry name" value="cbb3_Oxidase_CcoQ"/>
    <property type="match status" value="1"/>
</dbReference>
<keyword evidence="1" id="KW-0812">Transmembrane</keyword>
<dbReference type="Pfam" id="PF05545">
    <property type="entry name" value="FixQ"/>
    <property type="match status" value="1"/>
</dbReference>
<keyword evidence="1" id="KW-0472">Membrane</keyword>